<name>A0ABQ5FNH1_9ASTR</name>
<dbReference type="Proteomes" id="UP001151760">
    <property type="component" value="Unassembled WGS sequence"/>
</dbReference>
<reference evidence="1" key="1">
    <citation type="journal article" date="2022" name="Int. J. Mol. Sci.">
        <title>Draft Genome of Tanacetum Coccineum: Genomic Comparison of Closely Related Tanacetum-Family Plants.</title>
        <authorList>
            <person name="Yamashiro T."/>
            <person name="Shiraishi A."/>
            <person name="Nakayama K."/>
            <person name="Satake H."/>
        </authorList>
    </citation>
    <scope>NUCLEOTIDE SEQUENCE</scope>
</reference>
<evidence type="ECO:0000313" key="1">
    <source>
        <dbReference type="EMBL" id="GJT64724.1"/>
    </source>
</evidence>
<gene>
    <name evidence="1" type="ORF">Tco_1016204</name>
</gene>
<proteinExistence type="predicted"/>
<dbReference type="EMBL" id="BQNB010017570">
    <property type="protein sequence ID" value="GJT64724.1"/>
    <property type="molecule type" value="Genomic_DNA"/>
</dbReference>
<accession>A0ABQ5FNH1</accession>
<comment type="caution">
    <text evidence="1">The sequence shown here is derived from an EMBL/GenBank/DDBJ whole genome shotgun (WGS) entry which is preliminary data.</text>
</comment>
<sequence length="94" mass="9825">MATLIISISLDSLEESVGSSTSQIVMFDTIPIVIHAILKVAAIVASPVGILNLDIHTTSEANLSEDPLSSIYAPAAPITSLFLHTSDSSEAFIT</sequence>
<organism evidence="1 2">
    <name type="scientific">Tanacetum coccineum</name>
    <dbReference type="NCBI Taxonomy" id="301880"/>
    <lineage>
        <taxon>Eukaryota</taxon>
        <taxon>Viridiplantae</taxon>
        <taxon>Streptophyta</taxon>
        <taxon>Embryophyta</taxon>
        <taxon>Tracheophyta</taxon>
        <taxon>Spermatophyta</taxon>
        <taxon>Magnoliopsida</taxon>
        <taxon>eudicotyledons</taxon>
        <taxon>Gunneridae</taxon>
        <taxon>Pentapetalae</taxon>
        <taxon>asterids</taxon>
        <taxon>campanulids</taxon>
        <taxon>Asterales</taxon>
        <taxon>Asteraceae</taxon>
        <taxon>Asteroideae</taxon>
        <taxon>Anthemideae</taxon>
        <taxon>Anthemidinae</taxon>
        <taxon>Tanacetum</taxon>
    </lineage>
</organism>
<keyword evidence="2" id="KW-1185">Reference proteome</keyword>
<evidence type="ECO:0000313" key="2">
    <source>
        <dbReference type="Proteomes" id="UP001151760"/>
    </source>
</evidence>
<protein>
    <submittedName>
        <fullName evidence="1">Uncharacterized protein</fullName>
    </submittedName>
</protein>
<reference evidence="1" key="2">
    <citation type="submission" date="2022-01" db="EMBL/GenBank/DDBJ databases">
        <authorList>
            <person name="Yamashiro T."/>
            <person name="Shiraishi A."/>
            <person name="Satake H."/>
            <person name="Nakayama K."/>
        </authorList>
    </citation>
    <scope>NUCLEOTIDE SEQUENCE</scope>
</reference>